<proteinExistence type="predicted"/>
<reference evidence="4" key="1">
    <citation type="submission" date="2016-06" db="UniProtKB">
        <authorList>
            <consortium name="WormBaseParasite"/>
        </authorList>
    </citation>
    <scope>IDENTIFICATION</scope>
</reference>
<reference evidence="2 3" key="2">
    <citation type="submission" date="2018-11" db="EMBL/GenBank/DDBJ databases">
        <authorList>
            <consortium name="Pathogen Informatics"/>
        </authorList>
    </citation>
    <scope>NUCLEOTIDE SEQUENCE [LARGE SCALE GENOMIC DNA]</scope>
    <source>
        <strain evidence="2 3">NST_G2</strain>
    </source>
</reference>
<sequence>MQLVGSQSFRFIQNIVTYVLDEEKQRNRAIDKKLPLPFPCKCGVLCSNRELLRPVIRAFDRLYLEYMELQKEYSKLFQAAWIRRHEEKIYYSRRHPPPEVEPRIPFVIDEVFPFEDVLVDYWTQEAAKIAAEEVTGRTPDEKRLETIRVRMRYKSRSLLGRLTSWFLSIVYAYRDCTCFNCNYREALLDYRMALNNLQREYTAVYQQYMALISALKVLKPSPGENIKYILVRDLDALSRLSLPRRKKLSQEVEKPRTLASLPPPPPPPPTPPPLPRISEPTTKQDPVQILLDQCQCEVVTADITEDLR</sequence>
<protein>
    <submittedName>
        <fullName evidence="2 4">Uncharacterized protein</fullName>
    </submittedName>
</protein>
<dbReference type="WBParaSite" id="SSLN_0001185901-mRNA-1">
    <property type="protein sequence ID" value="SSLN_0001185901-mRNA-1"/>
    <property type="gene ID" value="SSLN_0001185901"/>
</dbReference>
<keyword evidence="3" id="KW-1185">Reference proteome</keyword>
<evidence type="ECO:0000313" key="2">
    <source>
        <dbReference type="EMBL" id="VDL97806.1"/>
    </source>
</evidence>
<evidence type="ECO:0000256" key="1">
    <source>
        <dbReference type="SAM" id="MobiDB-lite"/>
    </source>
</evidence>
<gene>
    <name evidence="2" type="ORF">SSLN_LOCUS11421</name>
</gene>
<dbReference type="OrthoDB" id="6225558at2759"/>
<feature type="compositionally biased region" description="Pro residues" evidence="1">
    <location>
        <begin position="261"/>
        <end position="275"/>
    </location>
</feature>
<feature type="region of interest" description="Disordered" evidence="1">
    <location>
        <begin position="247"/>
        <end position="283"/>
    </location>
</feature>
<dbReference type="Proteomes" id="UP000275846">
    <property type="component" value="Unassembled WGS sequence"/>
</dbReference>
<accession>A0A183T4M3</accession>
<dbReference type="AlphaFoldDB" id="A0A183T4M3"/>
<name>A0A183T4M3_SCHSO</name>
<evidence type="ECO:0000313" key="4">
    <source>
        <dbReference type="WBParaSite" id="SSLN_0001185901-mRNA-1"/>
    </source>
</evidence>
<evidence type="ECO:0000313" key="3">
    <source>
        <dbReference type="Proteomes" id="UP000275846"/>
    </source>
</evidence>
<dbReference type="EMBL" id="UYSU01036514">
    <property type="protein sequence ID" value="VDL97806.1"/>
    <property type="molecule type" value="Genomic_DNA"/>
</dbReference>
<organism evidence="4">
    <name type="scientific">Schistocephalus solidus</name>
    <name type="common">Tapeworm</name>
    <dbReference type="NCBI Taxonomy" id="70667"/>
    <lineage>
        <taxon>Eukaryota</taxon>
        <taxon>Metazoa</taxon>
        <taxon>Spiralia</taxon>
        <taxon>Lophotrochozoa</taxon>
        <taxon>Platyhelminthes</taxon>
        <taxon>Cestoda</taxon>
        <taxon>Eucestoda</taxon>
        <taxon>Diphyllobothriidea</taxon>
        <taxon>Diphyllobothriidae</taxon>
        <taxon>Schistocephalus</taxon>
    </lineage>
</organism>